<dbReference type="EMBL" id="JADOBH010000002">
    <property type="protein sequence ID" value="MBF7956106.1"/>
    <property type="molecule type" value="Genomic_DNA"/>
</dbReference>
<evidence type="ECO:0000313" key="2">
    <source>
        <dbReference type="EMBL" id="MBF7956106.1"/>
    </source>
</evidence>
<feature type="coiled-coil region" evidence="1">
    <location>
        <begin position="8"/>
        <end position="35"/>
    </location>
</feature>
<accession>A0ABS0DQD8</accession>
<proteinExistence type="predicted"/>
<keyword evidence="3" id="KW-1185">Reference proteome</keyword>
<sequence>MAELSGGIESSAKRLRELNTQIKDAERSVAESHQRESLSQLETISHLDLTTKPDRIEAQIIIKRLIKEIIINTNMKQCDIEFHNGYKFFNYPLWCEDFDGASWVNFFLLLGEKEYTFTGAEGVSTGITERVTDFVQGKPSGCQVDDRLFPEVEPDYTNTTGDE</sequence>
<evidence type="ECO:0000313" key="3">
    <source>
        <dbReference type="Proteomes" id="UP000600307"/>
    </source>
</evidence>
<name>A0ABS0DQD8_9GAMM</name>
<protein>
    <submittedName>
        <fullName evidence="2">Uncharacterized protein</fullName>
    </submittedName>
</protein>
<evidence type="ECO:0000256" key="1">
    <source>
        <dbReference type="SAM" id="Coils"/>
    </source>
</evidence>
<organism evidence="2 3">
    <name type="scientific">Rahnella victoriana</name>
    <dbReference type="NCBI Taxonomy" id="1510570"/>
    <lineage>
        <taxon>Bacteria</taxon>
        <taxon>Pseudomonadati</taxon>
        <taxon>Pseudomonadota</taxon>
        <taxon>Gammaproteobacteria</taxon>
        <taxon>Enterobacterales</taxon>
        <taxon>Yersiniaceae</taxon>
        <taxon>Rahnella</taxon>
    </lineage>
</organism>
<dbReference type="Proteomes" id="UP000600307">
    <property type="component" value="Unassembled WGS sequence"/>
</dbReference>
<dbReference type="RefSeq" id="WP_195817250.1">
    <property type="nucleotide sequence ID" value="NZ_JADOBH010000002.1"/>
</dbReference>
<reference evidence="2 3" key="1">
    <citation type="submission" date="2020-11" db="EMBL/GenBank/DDBJ databases">
        <title>Taxonomic investigation of Rahnella spp.</title>
        <authorList>
            <person name="Lee S.D."/>
        </authorList>
    </citation>
    <scope>NUCLEOTIDE SEQUENCE [LARGE SCALE GENOMIC DNA]</scope>
    <source>
        <strain evidence="2 3">SAP-10</strain>
    </source>
</reference>
<keyword evidence="1" id="KW-0175">Coiled coil</keyword>
<gene>
    <name evidence="2" type="ORF">IV431_11115</name>
</gene>
<comment type="caution">
    <text evidence="2">The sequence shown here is derived from an EMBL/GenBank/DDBJ whole genome shotgun (WGS) entry which is preliminary data.</text>
</comment>